<keyword evidence="4" id="KW-1185">Reference proteome</keyword>
<feature type="domain" description="MIP18 family-like" evidence="2">
    <location>
        <begin position="14"/>
        <end position="85"/>
    </location>
</feature>
<dbReference type="InterPro" id="IPR052339">
    <property type="entry name" value="Fe-S_Maturation_MIP18"/>
</dbReference>
<dbReference type="RefSeq" id="WP_179270218.1">
    <property type="nucleotide sequence ID" value="NZ_CP058579.1"/>
</dbReference>
<dbReference type="InterPro" id="IPR034904">
    <property type="entry name" value="FSCA_dom_sf"/>
</dbReference>
<dbReference type="OrthoDB" id="37162at2157"/>
<dbReference type="AlphaFoldDB" id="A0A7D5LCW8"/>
<dbReference type="PANTHER" id="PTHR42831:SF1">
    <property type="entry name" value="FE-S PROTEIN MATURATION AUXILIARY FACTOR YITW"/>
    <property type="match status" value="1"/>
</dbReference>
<feature type="region of interest" description="Disordered" evidence="1">
    <location>
        <begin position="160"/>
        <end position="184"/>
    </location>
</feature>
<organism evidence="3 4">
    <name type="scientific">Halorarum salinum</name>
    <dbReference type="NCBI Taxonomy" id="2743089"/>
    <lineage>
        <taxon>Archaea</taxon>
        <taxon>Methanobacteriati</taxon>
        <taxon>Methanobacteriota</taxon>
        <taxon>Stenosarchaea group</taxon>
        <taxon>Halobacteria</taxon>
        <taxon>Halobacteriales</taxon>
        <taxon>Haloferacaceae</taxon>
        <taxon>Halorarum</taxon>
    </lineage>
</organism>
<dbReference type="Pfam" id="PF01883">
    <property type="entry name" value="FeS_assembly_P"/>
    <property type="match status" value="1"/>
</dbReference>
<dbReference type="GeneID" id="56039518"/>
<dbReference type="Proteomes" id="UP000509626">
    <property type="component" value="Chromosome"/>
</dbReference>
<dbReference type="PANTHER" id="PTHR42831">
    <property type="entry name" value="FE-S PROTEIN MATURATION AUXILIARY FACTOR YITW"/>
    <property type="match status" value="1"/>
</dbReference>
<dbReference type="InterPro" id="IPR002744">
    <property type="entry name" value="MIP18-like"/>
</dbReference>
<protein>
    <submittedName>
        <fullName evidence="3">DUF59 domain-containing protein</fullName>
    </submittedName>
</protein>
<accession>A0A7D5LCW8</accession>
<dbReference type="EMBL" id="CP058579">
    <property type="protein sequence ID" value="QLG63634.1"/>
    <property type="molecule type" value="Genomic_DNA"/>
</dbReference>
<dbReference type="KEGG" id="halu:HUG12_18625"/>
<dbReference type="Gene3D" id="3.30.300.130">
    <property type="entry name" value="Fe-S cluster assembly (FSCA)"/>
    <property type="match status" value="1"/>
</dbReference>
<dbReference type="SUPFAM" id="SSF117916">
    <property type="entry name" value="Fe-S cluster assembly (FSCA) domain-like"/>
    <property type="match status" value="1"/>
</dbReference>
<evidence type="ECO:0000313" key="4">
    <source>
        <dbReference type="Proteomes" id="UP000509626"/>
    </source>
</evidence>
<name>A0A7D5LCW8_9EURY</name>
<evidence type="ECO:0000313" key="3">
    <source>
        <dbReference type="EMBL" id="QLG63634.1"/>
    </source>
</evidence>
<gene>
    <name evidence="3" type="ORF">HUG12_18625</name>
</gene>
<evidence type="ECO:0000259" key="2">
    <source>
        <dbReference type="Pfam" id="PF01883"/>
    </source>
</evidence>
<evidence type="ECO:0000256" key="1">
    <source>
        <dbReference type="SAM" id="MobiDB-lite"/>
    </source>
</evidence>
<reference evidence="3 4" key="1">
    <citation type="submission" date="2020-06" db="EMBL/GenBank/DDBJ databases">
        <title>NJ-3-1, isolated from saline soil.</title>
        <authorList>
            <person name="Cui H.L."/>
            <person name="Shi X."/>
        </authorList>
    </citation>
    <scope>NUCLEOTIDE SEQUENCE [LARGE SCALE GENOMIC DNA]</scope>
    <source>
        <strain evidence="3 4">NJ-3-1</strain>
    </source>
</reference>
<proteinExistence type="predicted"/>
<sequence length="276" mass="29884">MGADARPAVTSERARRRLRRVTDPELDESIVDLGYLDEVAVDGGRVAVSFTLPTAWCSPAFAWMMATDVRDELDALRDVRDVRVNLRDHVHADEITTGVNDRRSFAETFPDAEDGVSAVRAKLDDKARLARQHEAVGALLEAGLSREQIVSLTPADLDGVGRPAADVAGAPDRSPDGDRESPDDDLACLALRDGAVHVAVEAGPLVRYLEKARETGFLADVDDPLFGTPDGEALTAERFDDVRARTRLASVNMSGQGGVCDALNEARRSKLGRKER</sequence>